<name>Q024H9_SOLUE</name>
<evidence type="ECO:0000259" key="1">
    <source>
        <dbReference type="PROSITE" id="PS51742"/>
    </source>
</evidence>
<dbReference type="InterPro" id="IPR005175">
    <property type="entry name" value="PPC_dom"/>
</dbReference>
<proteinExistence type="predicted"/>
<dbReference type="PANTHER" id="PTHR34988">
    <property type="entry name" value="PROTEIN, PUTATIVE-RELATED"/>
    <property type="match status" value="1"/>
</dbReference>
<evidence type="ECO:0000313" key="2">
    <source>
        <dbReference type="EMBL" id="ABJ83597.1"/>
    </source>
</evidence>
<sequence precursor="true">MKLSLLILTFSLALGAQESRREITNAAPNPADDAKAPSDKVPDVYAISTQFDRVVILRFKFGTDLLAGLEKMVKQEKIKNGVILTAIGSVRGYQVHQVSNRDFPSKNMFVKDPTAPADLIGMSGFIMNGQLHPHITLSNPERAFGGHLEPGTTVFTFVAITIGVLKDSADLSHLDDKSYR</sequence>
<dbReference type="HOGENOM" id="CLU_1495254_0_0_0"/>
<dbReference type="OrthoDB" id="552202at2"/>
<dbReference type="Pfam" id="PF03479">
    <property type="entry name" value="PCC"/>
    <property type="match status" value="1"/>
</dbReference>
<dbReference type="Gene3D" id="3.30.1330.80">
    <property type="entry name" value="Hypothetical protein, similar to alpha- acetolactate decarboxylase, domain 2"/>
    <property type="match status" value="1"/>
</dbReference>
<dbReference type="eggNOG" id="COG1661">
    <property type="taxonomic scope" value="Bacteria"/>
</dbReference>
<dbReference type="AlphaFoldDB" id="Q024H9"/>
<dbReference type="STRING" id="234267.Acid_2608"/>
<dbReference type="PANTHER" id="PTHR34988:SF1">
    <property type="entry name" value="DNA-BINDING PROTEIN"/>
    <property type="match status" value="1"/>
</dbReference>
<dbReference type="InParanoid" id="Q024H9"/>
<dbReference type="EMBL" id="CP000473">
    <property type="protein sequence ID" value="ABJ83597.1"/>
    <property type="molecule type" value="Genomic_DNA"/>
</dbReference>
<gene>
    <name evidence="2" type="ordered locus">Acid_2608</name>
</gene>
<accession>Q024H9</accession>
<dbReference type="CDD" id="cd11378">
    <property type="entry name" value="DUF296"/>
    <property type="match status" value="1"/>
</dbReference>
<reference evidence="2" key="1">
    <citation type="submission" date="2006-10" db="EMBL/GenBank/DDBJ databases">
        <title>Complete sequence of Solibacter usitatus Ellin6076.</title>
        <authorList>
            <consortium name="US DOE Joint Genome Institute"/>
            <person name="Copeland A."/>
            <person name="Lucas S."/>
            <person name="Lapidus A."/>
            <person name="Barry K."/>
            <person name="Detter J.C."/>
            <person name="Glavina del Rio T."/>
            <person name="Hammon N."/>
            <person name="Israni S."/>
            <person name="Dalin E."/>
            <person name="Tice H."/>
            <person name="Pitluck S."/>
            <person name="Thompson L.S."/>
            <person name="Brettin T."/>
            <person name="Bruce D."/>
            <person name="Han C."/>
            <person name="Tapia R."/>
            <person name="Gilna P."/>
            <person name="Schmutz J."/>
            <person name="Larimer F."/>
            <person name="Land M."/>
            <person name="Hauser L."/>
            <person name="Kyrpides N."/>
            <person name="Mikhailova N."/>
            <person name="Janssen P.H."/>
            <person name="Kuske C.R."/>
            <person name="Richardson P."/>
        </authorList>
    </citation>
    <scope>NUCLEOTIDE SEQUENCE</scope>
    <source>
        <strain evidence="2">Ellin6076</strain>
    </source>
</reference>
<feature type="domain" description="PPC" evidence="1">
    <location>
        <begin position="48"/>
        <end position="180"/>
    </location>
</feature>
<dbReference type="KEGG" id="sus:Acid_2608"/>
<organism evidence="2">
    <name type="scientific">Solibacter usitatus (strain Ellin6076)</name>
    <dbReference type="NCBI Taxonomy" id="234267"/>
    <lineage>
        <taxon>Bacteria</taxon>
        <taxon>Pseudomonadati</taxon>
        <taxon>Acidobacteriota</taxon>
        <taxon>Terriglobia</taxon>
        <taxon>Bryobacterales</taxon>
        <taxon>Solibacteraceae</taxon>
        <taxon>Candidatus Solibacter</taxon>
    </lineage>
</organism>
<protein>
    <recommendedName>
        <fullName evidence="1">PPC domain-containing protein</fullName>
    </recommendedName>
</protein>
<dbReference type="SUPFAM" id="SSF117856">
    <property type="entry name" value="AF0104/ALDC/Ptd012-like"/>
    <property type="match status" value="1"/>
</dbReference>
<dbReference type="PROSITE" id="PS51742">
    <property type="entry name" value="PPC"/>
    <property type="match status" value="1"/>
</dbReference>